<organism evidence="2 3">
    <name type="scientific">Roseibium marinum</name>
    <dbReference type="NCBI Taxonomy" id="281252"/>
    <lineage>
        <taxon>Bacteria</taxon>
        <taxon>Pseudomonadati</taxon>
        <taxon>Pseudomonadota</taxon>
        <taxon>Alphaproteobacteria</taxon>
        <taxon>Hyphomicrobiales</taxon>
        <taxon>Stappiaceae</taxon>
        <taxon>Roseibium</taxon>
    </lineage>
</organism>
<feature type="region of interest" description="Disordered" evidence="1">
    <location>
        <begin position="1"/>
        <end position="60"/>
    </location>
</feature>
<dbReference type="RefSeq" id="WP_146048484.1">
    <property type="nucleotide sequence ID" value="NZ_PPCN01000001.1"/>
</dbReference>
<protein>
    <submittedName>
        <fullName evidence="2">Uncharacterized protein</fullName>
    </submittedName>
</protein>
<gene>
    <name evidence="2" type="ORF">CLV41_101619</name>
</gene>
<dbReference type="Proteomes" id="UP000236959">
    <property type="component" value="Unassembled WGS sequence"/>
</dbReference>
<evidence type="ECO:0000313" key="2">
    <source>
        <dbReference type="EMBL" id="POF34167.1"/>
    </source>
</evidence>
<keyword evidence="3" id="KW-1185">Reference proteome</keyword>
<dbReference type="EMBL" id="PPCN01000001">
    <property type="protein sequence ID" value="POF34167.1"/>
    <property type="molecule type" value="Genomic_DNA"/>
</dbReference>
<reference evidence="2 3" key="1">
    <citation type="submission" date="2018-01" db="EMBL/GenBank/DDBJ databases">
        <title>Genomic Encyclopedia of Archaeal and Bacterial Type Strains, Phase II (KMG-II): from individual species to whole genera.</title>
        <authorList>
            <person name="Goeker M."/>
        </authorList>
    </citation>
    <scope>NUCLEOTIDE SEQUENCE [LARGE SCALE GENOMIC DNA]</scope>
    <source>
        <strain evidence="2 3">DSM 17023</strain>
    </source>
</reference>
<dbReference type="OrthoDB" id="7870645at2"/>
<comment type="caution">
    <text evidence="2">The sequence shown here is derived from an EMBL/GenBank/DDBJ whole genome shotgun (WGS) entry which is preliminary data.</text>
</comment>
<accession>A0A2S3V2G4</accession>
<name>A0A2S3V2G4_9HYPH</name>
<evidence type="ECO:0000256" key="1">
    <source>
        <dbReference type="SAM" id="MobiDB-lite"/>
    </source>
</evidence>
<proteinExistence type="predicted"/>
<feature type="compositionally biased region" description="Basic and acidic residues" evidence="1">
    <location>
        <begin position="14"/>
        <end position="28"/>
    </location>
</feature>
<sequence>MSDDKTTMSPQQRKQAEAEAARIKRVAEKTTTGGQLGGTYFGQEPDEGMAPAKKSADNDS</sequence>
<evidence type="ECO:0000313" key="3">
    <source>
        <dbReference type="Proteomes" id="UP000236959"/>
    </source>
</evidence>
<dbReference type="AlphaFoldDB" id="A0A2S3V2G4"/>